<dbReference type="InterPro" id="IPR011065">
    <property type="entry name" value="Kunitz_inhibitor_STI-like_sf"/>
</dbReference>
<evidence type="ECO:0000256" key="2">
    <source>
        <dbReference type="SAM" id="SignalP"/>
    </source>
</evidence>
<protein>
    <submittedName>
        <fullName evidence="3">Uncharacterized protein</fullName>
    </submittedName>
</protein>
<dbReference type="Pfam" id="PF00197">
    <property type="entry name" value="Kunitz_legume"/>
    <property type="match status" value="1"/>
</dbReference>
<gene>
    <name evidence="3" type="ORF">HanXRQr2_Chr04g0146481</name>
</gene>
<sequence>MNTIILIIISLSFIILAANSAPTPASVLDIHGKHLRTGAEYIARLLNGRSDGGLYVMEHGKKPCSPDVVAIYNQEEGLPLTFTPVNPKKGVIRLYTDVNIKFSGSNSCNVSNVWRLNYDIGMEQYVVMVGGVEGNPGPETLMNWFNIEKTNDGYKLVFCNVRCMGVGIVQDKDGWQHLALSNDPLSFAFAPI</sequence>
<dbReference type="Proteomes" id="UP000215914">
    <property type="component" value="Unassembled WGS sequence"/>
</dbReference>
<feature type="signal peptide" evidence="2">
    <location>
        <begin position="1"/>
        <end position="20"/>
    </location>
</feature>
<dbReference type="Gene3D" id="2.80.10.50">
    <property type="match status" value="1"/>
</dbReference>
<dbReference type="PANTHER" id="PTHR33107">
    <property type="entry name" value="KUNITZ TRYPSIN INHIBITOR 2"/>
    <property type="match status" value="1"/>
</dbReference>
<evidence type="ECO:0000313" key="4">
    <source>
        <dbReference type="Proteomes" id="UP000215914"/>
    </source>
</evidence>
<dbReference type="SUPFAM" id="SSF50386">
    <property type="entry name" value="STI-like"/>
    <property type="match status" value="1"/>
</dbReference>
<keyword evidence="4" id="KW-1185">Reference proteome</keyword>
<comment type="caution">
    <text evidence="3">The sequence shown here is derived from an EMBL/GenBank/DDBJ whole genome shotgun (WGS) entry which is preliminary data.</text>
</comment>
<keyword evidence="2" id="KW-0732">Signal</keyword>
<dbReference type="PANTHER" id="PTHR33107:SF87">
    <property type="entry name" value="21 KDA SEED PROTEIN-RELATED"/>
    <property type="match status" value="1"/>
</dbReference>
<evidence type="ECO:0000313" key="3">
    <source>
        <dbReference type="EMBL" id="KAF5808532.1"/>
    </source>
</evidence>
<dbReference type="SMART" id="SM00452">
    <property type="entry name" value="STI"/>
    <property type="match status" value="1"/>
</dbReference>
<reference evidence="3" key="2">
    <citation type="submission" date="2020-06" db="EMBL/GenBank/DDBJ databases">
        <title>Helianthus annuus Genome sequencing and assembly Release 2.</title>
        <authorList>
            <person name="Gouzy J."/>
            <person name="Langlade N."/>
            <person name="Munos S."/>
        </authorList>
    </citation>
    <scope>NUCLEOTIDE SEQUENCE</scope>
    <source>
        <tissue evidence="3">Leaves</tissue>
    </source>
</reference>
<organism evidence="3 4">
    <name type="scientific">Helianthus annuus</name>
    <name type="common">Common sunflower</name>
    <dbReference type="NCBI Taxonomy" id="4232"/>
    <lineage>
        <taxon>Eukaryota</taxon>
        <taxon>Viridiplantae</taxon>
        <taxon>Streptophyta</taxon>
        <taxon>Embryophyta</taxon>
        <taxon>Tracheophyta</taxon>
        <taxon>Spermatophyta</taxon>
        <taxon>Magnoliopsida</taxon>
        <taxon>eudicotyledons</taxon>
        <taxon>Gunneridae</taxon>
        <taxon>Pentapetalae</taxon>
        <taxon>asterids</taxon>
        <taxon>campanulids</taxon>
        <taxon>Asterales</taxon>
        <taxon>Asteraceae</taxon>
        <taxon>Asteroideae</taxon>
        <taxon>Heliantheae alliance</taxon>
        <taxon>Heliantheae</taxon>
        <taxon>Helianthus</taxon>
    </lineage>
</organism>
<dbReference type="EMBL" id="MNCJ02000319">
    <property type="protein sequence ID" value="KAF5808532.1"/>
    <property type="molecule type" value="Genomic_DNA"/>
</dbReference>
<reference evidence="3" key="1">
    <citation type="journal article" date="2017" name="Nature">
        <title>The sunflower genome provides insights into oil metabolism, flowering and Asterid evolution.</title>
        <authorList>
            <person name="Badouin H."/>
            <person name="Gouzy J."/>
            <person name="Grassa C.J."/>
            <person name="Murat F."/>
            <person name="Staton S.E."/>
            <person name="Cottret L."/>
            <person name="Lelandais-Briere C."/>
            <person name="Owens G.L."/>
            <person name="Carrere S."/>
            <person name="Mayjonade B."/>
            <person name="Legrand L."/>
            <person name="Gill N."/>
            <person name="Kane N.C."/>
            <person name="Bowers J.E."/>
            <person name="Hubner S."/>
            <person name="Bellec A."/>
            <person name="Berard A."/>
            <person name="Berges H."/>
            <person name="Blanchet N."/>
            <person name="Boniface M.C."/>
            <person name="Brunel D."/>
            <person name="Catrice O."/>
            <person name="Chaidir N."/>
            <person name="Claudel C."/>
            <person name="Donnadieu C."/>
            <person name="Faraut T."/>
            <person name="Fievet G."/>
            <person name="Helmstetter N."/>
            <person name="King M."/>
            <person name="Knapp S.J."/>
            <person name="Lai Z."/>
            <person name="Le Paslier M.C."/>
            <person name="Lippi Y."/>
            <person name="Lorenzon L."/>
            <person name="Mandel J.R."/>
            <person name="Marage G."/>
            <person name="Marchand G."/>
            <person name="Marquand E."/>
            <person name="Bret-Mestries E."/>
            <person name="Morien E."/>
            <person name="Nambeesan S."/>
            <person name="Nguyen T."/>
            <person name="Pegot-Espagnet P."/>
            <person name="Pouilly N."/>
            <person name="Raftis F."/>
            <person name="Sallet E."/>
            <person name="Schiex T."/>
            <person name="Thomas J."/>
            <person name="Vandecasteele C."/>
            <person name="Vares D."/>
            <person name="Vear F."/>
            <person name="Vautrin S."/>
            <person name="Crespi M."/>
            <person name="Mangin B."/>
            <person name="Burke J.M."/>
            <person name="Salse J."/>
            <person name="Munos S."/>
            <person name="Vincourt P."/>
            <person name="Rieseberg L.H."/>
            <person name="Langlade N.B."/>
        </authorList>
    </citation>
    <scope>NUCLEOTIDE SEQUENCE</scope>
    <source>
        <tissue evidence="3">Leaves</tissue>
    </source>
</reference>
<dbReference type="InterPro" id="IPR002160">
    <property type="entry name" value="Prot_inh_Kunz-lg"/>
</dbReference>
<dbReference type="GO" id="GO:0004866">
    <property type="term" value="F:endopeptidase inhibitor activity"/>
    <property type="evidence" value="ECO:0007669"/>
    <property type="project" value="InterPro"/>
</dbReference>
<dbReference type="Gramene" id="mRNA:HanXRQr2_Chr04g0146481">
    <property type="protein sequence ID" value="CDS:HanXRQr2_Chr04g0146481.1"/>
    <property type="gene ID" value="HanXRQr2_Chr04g0146481"/>
</dbReference>
<proteinExistence type="inferred from homology"/>
<accession>A0A9K3J569</accession>
<evidence type="ECO:0000256" key="1">
    <source>
        <dbReference type="ARBA" id="ARBA00005440"/>
    </source>
</evidence>
<dbReference type="AlphaFoldDB" id="A0A9K3J569"/>
<comment type="similarity">
    <text evidence="1">Belongs to the protease inhibitor I3 (leguminous Kunitz-type inhibitor) family.</text>
</comment>
<feature type="chain" id="PRO_5039903448" evidence="2">
    <location>
        <begin position="21"/>
        <end position="192"/>
    </location>
</feature>
<name>A0A9K3J569_HELAN</name>